<sequence>MKALSLRFDSKRYSNQWVGADLINRSPEGKKLTCRNKHASLLEEIPWETSSAEYRRNGNAQFLKLYSKTSWHPEVFEHDRLLR</sequence>
<comment type="caution">
    <text evidence="1">The sequence shown here is derived from an EMBL/GenBank/DDBJ whole genome shotgun (WGS) entry which is preliminary data.</text>
</comment>
<accession>A0A7W7ZDT5</accession>
<dbReference type="EMBL" id="JACHIP010000003">
    <property type="protein sequence ID" value="MBB5058071.1"/>
    <property type="molecule type" value="Genomic_DNA"/>
</dbReference>
<dbReference type="AlphaFoldDB" id="A0A7W7ZDT5"/>
<organism evidence="1 2">
    <name type="scientific">Granulicella aggregans</name>
    <dbReference type="NCBI Taxonomy" id="474949"/>
    <lineage>
        <taxon>Bacteria</taxon>
        <taxon>Pseudomonadati</taxon>
        <taxon>Acidobacteriota</taxon>
        <taxon>Terriglobia</taxon>
        <taxon>Terriglobales</taxon>
        <taxon>Acidobacteriaceae</taxon>
        <taxon>Granulicella</taxon>
    </lineage>
</organism>
<protein>
    <submittedName>
        <fullName evidence="1">Uncharacterized protein</fullName>
    </submittedName>
</protein>
<reference evidence="1 2" key="1">
    <citation type="submission" date="2020-08" db="EMBL/GenBank/DDBJ databases">
        <title>Genomic Encyclopedia of Type Strains, Phase IV (KMG-V): Genome sequencing to study the core and pangenomes of soil and plant-associated prokaryotes.</title>
        <authorList>
            <person name="Whitman W."/>
        </authorList>
    </citation>
    <scope>NUCLEOTIDE SEQUENCE [LARGE SCALE GENOMIC DNA]</scope>
    <source>
        <strain evidence="1 2">M8UP14</strain>
    </source>
</reference>
<dbReference type="Proteomes" id="UP000540989">
    <property type="component" value="Unassembled WGS sequence"/>
</dbReference>
<evidence type="ECO:0000313" key="2">
    <source>
        <dbReference type="Proteomes" id="UP000540989"/>
    </source>
</evidence>
<proteinExistence type="predicted"/>
<evidence type="ECO:0000313" key="1">
    <source>
        <dbReference type="EMBL" id="MBB5058071.1"/>
    </source>
</evidence>
<gene>
    <name evidence="1" type="ORF">HDF16_002777</name>
</gene>
<name>A0A7W7ZDT5_9BACT</name>
<keyword evidence="2" id="KW-1185">Reference proteome</keyword>